<sequence length="205" mass="22379">MLRLNNLLCVPQNKLVLCASSHSSHTKSPSSLKLCYKQLEFSTRKSLALPRMYAKCCASASAASSDVVTTGNSAFDHITVATTRESGSKELKISVVVSGAKTQSIFDDVFSKIVADSQPIPGFRRVKGGTTPNIPKFILLEVLGQSRIYREAIGKIINYAIADFVDKESLKVSKDLIVEQSIEESEAVFEPGEEFKFDAVLNVLD</sequence>
<feature type="domain" description="Trigger factor ribosome-binding bacterial" evidence="8">
    <location>
        <begin position="85"/>
        <end position="203"/>
    </location>
</feature>
<evidence type="ECO:0000256" key="4">
    <source>
        <dbReference type="ARBA" id="ARBA00023110"/>
    </source>
</evidence>
<dbReference type="Gramene" id="Kaladp0039s0449.1.v1.1">
    <property type="protein sequence ID" value="Kaladp0039s0449.1.v1.1"/>
    <property type="gene ID" value="Kaladp0039s0449.v1.1"/>
</dbReference>
<dbReference type="GO" id="GO:0044183">
    <property type="term" value="F:protein folding chaperone"/>
    <property type="evidence" value="ECO:0007669"/>
    <property type="project" value="TreeGrafter"/>
</dbReference>
<keyword evidence="10" id="KW-1185">Reference proteome</keyword>
<accession>A0A7N0ZUZ0</accession>
<reference evidence="9" key="1">
    <citation type="submission" date="2021-01" db="UniProtKB">
        <authorList>
            <consortium name="EnsemblPlants"/>
        </authorList>
    </citation>
    <scope>IDENTIFICATION</scope>
</reference>
<evidence type="ECO:0000256" key="1">
    <source>
        <dbReference type="ARBA" id="ARBA00000971"/>
    </source>
</evidence>
<evidence type="ECO:0000256" key="2">
    <source>
        <dbReference type="ARBA" id="ARBA00005464"/>
    </source>
</evidence>
<dbReference type="Gene3D" id="3.30.70.1050">
    <property type="entry name" value="Trigger factor ribosome-binding domain"/>
    <property type="match status" value="1"/>
</dbReference>
<evidence type="ECO:0000313" key="9">
    <source>
        <dbReference type="EnsemblPlants" id="Kaladp0039s0449.1.v1.1"/>
    </source>
</evidence>
<dbReference type="SUPFAM" id="SSF102735">
    <property type="entry name" value="Trigger factor ribosome-binding domain"/>
    <property type="match status" value="1"/>
</dbReference>
<dbReference type="GO" id="GO:0015031">
    <property type="term" value="P:protein transport"/>
    <property type="evidence" value="ECO:0007669"/>
    <property type="project" value="InterPro"/>
</dbReference>
<dbReference type="PANTHER" id="PTHR30560:SF5">
    <property type="entry name" value="OS09G0515400 PROTEIN"/>
    <property type="match status" value="1"/>
</dbReference>
<dbReference type="Proteomes" id="UP000594263">
    <property type="component" value="Unplaced"/>
</dbReference>
<dbReference type="Pfam" id="PF05697">
    <property type="entry name" value="Trigger_N"/>
    <property type="match status" value="1"/>
</dbReference>
<evidence type="ECO:0000256" key="7">
    <source>
        <dbReference type="ARBA" id="ARBA00024849"/>
    </source>
</evidence>
<evidence type="ECO:0000256" key="5">
    <source>
        <dbReference type="ARBA" id="ARBA00023186"/>
    </source>
</evidence>
<dbReference type="InterPro" id="IPR036611">
    <property type="entry name" value="Trigger_fac_ribosome-bd_sf"/>
</dbReference>
<dbReference type="AlphaFoldDB" id="A0A7N0ZUZ0"/>
<evidence type="ECO:0000259" key="8">
    <source>
        <dbReference type="Pfam" id="PF05697"/>
    </source>
</evidence>
<dbReference type="FunFam" id="3.30.70.1050:FF:000004">
    <property type="entry name" value="Trigger factor"/>
    <property type="match status" value="1"/>
</dbReference>
<keyword evidence="5" id="KW-0143">Chaperone</keyword>
<dbReference type="GO" id="GO:0051083">
    <property type="term" value="P:'de novo' cotranslational protein folding"/>
    <property type="evidence" value="ECO:0007669"/>
    <property type="project" value="TreeGrafter"/>
</dbReference>
<proteinExistence type="inferred from homology"/>
<dbReference type="GO" id="GO:0003755">
    <property type="term" value="F:peptidyl-prolyl cis-trans isomerase activity"/>
    <property type="evidence" value="ECO:0007669"/>
    <property type="project" value="UniProtKB-KW"/>
</dbReference>
<dbReference type="PANTHER" id="PTHR30560">
    <property type="entry name" value="TRIGGER FACTOR CHAPERONE AND PEPTIDYL-PROLYL CIS/TRANS ISOMERASE"/>
    <property type="match status" value="1"/>
</dbReference>
<dbReference type="EnsemblPlants" id="Kaladp0039s0449.1.v1.1">
    <property type="protein sequence ID" value="Kaladp0039s0449.1.v1.1"/>
    <property type="gene ID" value="Kaladp0039s0449.v1.1"/>
</dbReference>
<name>A0A7N0ZUZ0_KALFE</name>
<organism evidence="9 10">
    <name type="scientific">Kalanchoe fedtschenkoi</name>
    <name type="common">Lavender scallops</name>
    <name type="synonym">South American air plant</name>
    <dbReference type="NCBI Taxonomy" id="63787"/>
    <lineage>
        <taxon>Eukaryota</taxon>
        <taxon>Viridiplantae</taxon>
        <taxon>Streptophyta</taxon>
        <taxon>Embryophyta</taxon>
        <taxon>Tracheophyta</taxon>
        <taxon>Spermatophyta</taxon>
        <taxon>Magnoliopsida</taxon>
        <taxon>eudicotyledons</taxon>
        <taxon>Gunneridae</taxon>
        <taxon>Pentapetalae</taxon>
        <taxon>Saxifragales</taxon>
        <taxon>Crassulaceae</taxon>
        <taxon>Kalanchoe</taxon>
    </lineage>
</organism>
<keyword evidence="6" id="KW-0413">Isomerase</keyword>
<dbReference type="GO" id="GO:0043022">
    <property type="term" value="F:ribosome binding"/>
    <property type="evidence" value="ECO:0007669"/>
    <property type="project" value="TreeGrafter"/>
</dbReference>
<keyword evidence="4" id="KW-0697">Rotamase</keyword>
<evidence type="ECO:0000256" key="3">
    <source>
        <dbReference type="ARBA" id="ARBA00013194"/>
    </source>
</evidence>
<dbReference type="InterPro" id="IPR008881">
    <property type="entry name" value="Trigger_fac_ribosome-bd_bac"/>
</dbReference>
<evidence type="ECO:0000313" key="10">
    <source>
        <dbReference type="Proteomes" id="UP000594263"/>
    </source>
</evidence>
<dbReference type="OMA" id="NITMPKM"/>
<evidence type="ECO:0000256" key="6">
    <source>
        <dbReference type="ARBA" id="ARBA00023235"/>
    </source>
</evidence>
<comment type="similarity">
    <text evidence="2">Belongs to the FKBP-type PPIase family. Tig subfamily.</text>
</comment>
<protein>
    <recommendedName>
        <fullName evidence="3">peptidylprolyl isomerase</fullName>
        <ecNumber evidence="3">5.2.1.8</ecNumber>
    </recommendedName>
</protein>
<comment type="function">
    <text evidence="7">Involved in protein export. Acts as a chaperone by maintaining the newly synthesized protein in an open conformation. Functions as a peptidyl-prolyl cis-trans isomerase.</text>
</comment>
<comment type="catalytic activity">
    <reaction evidence="1">
        <text>[protein]-peptidylproline (omega=180) = [protein]-peptidylproline (omega=0)</text>
        <dbReference type="Rhea" id="RHEA:16237"/>
        <dbReference type="Rhea" id="RHEA-COMP:10747"/>
        <dbReference type="Rhea" id="RHEA-COMP:10748"/>
        <dbReference type="ChEBI" id="CHEBI:83833"/>
        <dbReference type="ChEBI" id="CHEBI:83834"/>
        <dbReference type="EC" id="5.2.1.8"/>
    </reaction>
</comment>
<dbReference type="GO" id="GO:0043335">
    <property type="term" value="P:protein unfolding"/>
    <property type="evidence" value="ECO:0007669"/>
    <property type="project" value="TreeGrafter"/>
</dbReference>
<dbReference type="EC" id="5.2.1.8" evidence="3"/>
<dbReference type="InterPro" id="IPR005215">
    <property type="entry name" value="Trig_fac"/>
</dbReference>